<dbReference type="Proteomes" id="UP000326344">
    <property type="component" value="Unassembled WGS sequence"/>
</dbReference>
<dbReference type="RefSeq" id="WP_150880056.1">
    <property type="nucleotide sequence ID" value="NZ_VTWS01000006.1"/>
</dbReference>
<name>A0A5N1J9V6_9BACT</name>
<proteinExistence type="predicted"/>
<dbReference type="EMBL" id="VTWS01000006">
    <property type="protein sequence ID" value="KAA9349241.1"/>
    <property type="molecule type" value="Genomic_DNA"/>
</dbReference>
<gene>
    <name evidence="1" type="ORF">F0P93_22870</name>
</gene>
<evidence type="ECO:0000313" key="2">
    <source>
        <dbReference type="Proteomes" id="UP000326344"/>
    </source>
</evidence>
<protein>
    <submittedName>
        <fullName evidence="1">Uncharacterized protein</fullName>
    </submittedName>
</protein>
<accession>A0A5N1J9V6</accession>
<dbReference type="AlphaFoldDB" id="A0A5N1J9V6"/>
<organism evidence="1 2">
    <name type="scientific">Larkinella humicola</name>
    <dbReference type="NCBI Taxonomy" id="2607654"/>
    <lineage>
        <taxon>Bacteria</taxon>
        <taxon>Pseudomonadati</taxon>
        <taxon>Bacteroidota</taxon>
        <taxon>Cytophagia</taxon>
        <taxon>Cytophagales</taxon>
        <taxon>Spirosomataceae</taxon>
        <taxon>Larkinella</taxon>
    </lineage>
</organism>
<comment type="caution">
    <text evidence="1">The sequence shown here is derived from an EMBL/GenBank/DDBJ whole genome shotgun (WGS) entry which is preliminary data.</text>
</comment>
<keyword evidence="2" id="KW-1185">Reference proteome</keyword>
<evidence type="ECO:0000313" key="1">
    <source>
        <dbReference type="EMBL" id="KAA9349241.1"/>
    </source>
</evidence>
<reference evidence="1 2" key="1">
    <citation type="submission" date="2019-09" db="EMBL/GenBank/DDBJ databases">
        <title>Genome Sequence of Larkinella sp MA1.</title>
        <authorList>
            <person name="Srinivasan S."/>
        </authorList>
    </citation>
    <scope>NUCLEOTIDE SEQUENCE [LARGE SCALE GENOMIC DNA]</scope>
    <source>
        <strain evidence="1 2">MA1</strain>
    </source>
</reference>
<sequence length="270" mass="30985">MEPLSQDIQRLLAANPASLRPAIVQPQAGRKILNTEGLTPYDLDFIAELDSLWRAPRESITTLTADTTATGGSLPMYENSSFSSMYESGHEGVRPVNGRKEDNDWKLLIEKVKQGTFYEYLLQEAVKATGKTKLTRELMKKTVNTVFFSENETTSRVMQKRKEIFRGLFPNVMRLFELIKSHQHRTLALLLQNIESEIFLNRIARRIAQERPDLPIFTIHDSIITTVGNDTYVEVIMREELEKAIGIRPFLKQEYWQEEALESVIDSYAS</sequence>